<dbReference type="EMBL" id="JAGPNK010000004">
    <property type="protein sequence ID" value="KAH7322953.1"/>
    <property type="molecule type" value="Genomic_DNA"/>
</dbReference>
<feature type="compositionally biased region" description="Low complexity" evidence="1">
    <location>
        <begin position="257"/>
        <end position="268"/>
    </location>
</feature>
<gene>
    <name evidence="2" type="ORF">B0I35DRAFT_190787</name>
</gene>
<dbReference type="AlphaFoldDB" id="A0A8K0WUA1"/>
<dbReference type="Proteomes" id="UP000813444">
    <property type="component" value="Unassembled WGS sequence"/>
</dbReference>
<feature type="compositionally biased region" description="Polar residues" evidence="1">
    <location>
        <begin position="629"/>
        <end position="638"/>
    </location>
</feature>
<feature type="region of interest" description="Disordered" evidence="1">
    <location>
        <begin position="1"/>
        <end position="199"/>
    </location>
</feature>
<feature type="region of interest" description="Disordered" evidence="1">
    <location>
        <begin position="1163"/>
        <end position="1245"/>
    </location>
</feature>
<feature type="compositionally biased region" description="Basic and acidic residues" evidence="1">
    <location>
        <begin position="809"/>
        <end position="831"/>
    </location>
</feature>
<feature type="compositionally biased region" description="Polar residues" evidence="1">
    <location>
        <begin position="852"/>
        <end position="871"/>
    </location>
</feature>
<feature type="compositionally biased region" description="Low complexity" evidence="1">
    <location>
        <begin position="1171"/>
        <end position="1185"/>
    </location>
</feature>
<feature type="compositionally biased region" description="Polar residues" evidence="1">
    <location>
        <begin position="1235"/>
        <end position="1245"/>
    </location>
</feature>
<name>A0A8K0WUA1_9HYPO</name>
<comment type="caution">
    <text evidence="2">The sequence shown here is derived from an EMBL/GenBank/DDBJ whole genome shotgun (WGS) entry which is preliminary data.</text>
</comment>
<feature type="compositionally biased region" description="Basic and acidic residues" evidence="1">
    <location>
        <begin position="73"/>
        <end position="89"/>
    </location>
</feature>
<feature type="compositionally biased region" description="Basic and acidic residues" evidence="1">
    <location>
        <begin position="405"/>
        <end position="417"/>
    </location>
</feature>
<feature type="compositionally biased region" description="Low complexity" evidence="1">
    <location>
        <begin position="283"/>
        <end position="313"/>
    </location>
</feature>
<feature type="compositionally biased region" description="Basic and acidic residues" evidence="1">
    <location>
        <begin position="872"/>
        <end position="882"/>
    </location>
</feature>
<evidence type="ECO:0000313" key="2">
    <source>
        <dbReference type="EMBL" id="KAH7322953.1"/>
    </source>
</evidence>
<protein>
    <submittedName>
        <fullName evidence="2">Uncharacterized protein</fullName>
    </submittedName>
</protein>
<feature type="region of interest" description="Disordered" evidence="1">
    <location>
        <begin position="211"/>
        <end position="788"/>
    </location>
</feature>
<keyword evidence="3" id="KW-1185">Reference proteome</keyword>
<feature type="compositionally biased region" description="Polar residues" evidence="1">
    <location>
        <begin position="1004"/>
        <end position="1032"/>
    </location>
</feature>
<feature type="compositionally biased region" description="Low complexity" evidence="1">
    <location>
        <begin position="743"/>
        <end position="756"/>
    </location>
</feature>
<feature type="compositionally biased region" description="Polar residues" evidence="1">
    <location>
        <begin position="58"/>
        <end position="72"/>
    </location>
</feature>
<feature type="compositionally biased region" description="Basic and acidic residues" evidence="1">
    <location>
        <begin position="566"/>
        <end position="626"/>
    </location>
</feature>
<feature type="compositionally biased region" description="Polar residues" evidence="1">
    <location>
        <begin position="547"/>
        <end position="559"/>
    </location>
</feature>
<feature type="region of interest" description="Disordered" evidence="1">
    <location>
        <begin position="809"/>
        <end position="1049"/>
    </location>
</feature>
<evidence type="ECO:0000256" key="1">
    <source>
        <dbReference type="SAM" id="MobiDB-lite"/>
    </source>
</evidence>
<feature type="compositionally biased region" description="Basic and acidic residues" evidence="1">
    <location>
        <begin position="377"/>
        <end position="397"/>
    </location>
</feature>
<evidence type="ECO:0000313" key="3">
    <source>
        <dbReference type="Proteomes" id="UP000813444"/>
    </source>
</evidence>
<feature type="compositionally biased region" description="Polar residues" evidence="1">
    <location>
        <begin position="897"/>
        <end position="916"/>
    </location>
</feature>
<proteinExistence type="predicted"/>
<organism evidence="2 3">
    <name type="scientific">Stachybotrys elegans</name>
    <dbReference type="NCBI Taxonomy" id="80388"/>
    <lineage>
        <taxon>Eukaryota</taxon>
        <taxon>Fungi</taxon>
        <taxon>Dikarya</taxon>
        <taxon>Ascomycota</taxon>
        <taxon>Pezizomycotina</taxon>
        <taxon>Sordariomycetes</taxon>
        <taxon>Hypocreomycetidae</taxon>
        <taxon>Hypocreales</taxon>
        <taxon>Stachybotryaceae</taxon>
        <taxon>Stachybotrys</taxon>
    </lineage>
</organism>
<feature type="compositionally biased region" description="Polar residues" evidence="1">
    <location>
        <begin position="155"/>
        <end position="169"/>
    </location>
</feature>
<reference evidence="2" key="1">
    <citation type="journal article" date="2021" name="Nat. Commun.">
        <title>Genetic determinants of endophytism in the Arabidopsis root mycobiome.</title>
        <authorList>
            <person name="Mesny F."/>
            <person name="Miyauchi S."/>
            <person name="Thiergart T."/>
            <person name="Pickel B."/>
            <person name="Atanasova L."/>
            <person name="Karlsson M."/>
            <person name="Huettel B."/>
            <person name="Barry K.W."/>
            <person name="Haridas S."/>
            <person name="Chen C."/>
            <person name="Bauer D."/>
            <person name="Andreopoulos W."/>
            <person name="Pangilinan J."/>
            <person name="LaButti K."/>
            <person name="Riley R."/>
            <person name="Lipzen A."/>
            <person name="Clum A."/>
            <person name="Drula E."/>
            <person name="Henrissat B."/>
            <person name="Kohler A."/>
            <person name="Grigoriev I.V."/>
            <person name="Martin F.M."/>
            <person name="Hacquard S."/>
        </authorList>
    </citation>
    <scope>NUCLEOTIDE SEQUENCE</scope>
    <source>
        <strain evidence="2">MPI-CAGE-CH-0235</strain>
    </source>
</reference>
<feature type="compositionally biased region" description="Polar residues" evidence="1">
    <location>
        <begin position="977"/>
        <end position="987"/>
    </location>
</feature>
<feature type="compositionally biased region" description="Basic and acidic residues" evidence="1">
    <location>
        <begin position="47"/>
        <end position="57"/>
    </location>
</feature>
<sequence length="1245" mass="132875">MMAAEPAVNSLADVPASPELQIQVNDSTHDGRIGLPLVNGTSTSDDIENKHISHVEDQLNSADVSVSGGSDTEASRADGSRQKDGDRGHGRTGSSAKKPATFKAVSVNKTFLAAKVNTSSASAKVNDKPSPSSSTPPPGSSTLSASRPRLVAKTGSGTKDSLPRFSTANGRKPASAPDPNVVWNKNRPPPVPEPRKFTDEELKKYGIHMASRLNEDDAQGQNKWADIDDDDDDWAPEAITWGDGTKTTLPHPEEHPAAPASDSGSAASRVVAPTPLAPPVQDKPSSPAPAVAVSSPLPKPSTLSSGKGLVLKSGGHDKPTLVSKPPTQPAPAKSPWATLPPVDKQSPVAVDLGPVSRNSNRDHHKAHKGMIPPPKEIAADDFNRSSYRDGGFHHANRELYNSHSGRYEPVPDRHGPMRADGMGKNPSLLQRHMPQDHPAEPSSAFQTNRTAQDAPFGRRRGSSNVSGGSGNYFQRMNKGADGSMPPPEILSTRRPSFAGSSDSPASPNLPISMHGQPRQQQGGAPWPVRSSPRTPGAALHSPVGPPNTASAQLPGNTQPPAVDEVEYQKKLMRERNELARKRRQEEDAREEAARRERIQKKLDSLGPAPEKKSSKKDASPKEDAPKATHTIQQRSEPNAGSALEHTGQARQDTTTEGNRELEDPKPISPNDALPPVSPARPLPHDGEGKQPSIWTGPGSRPERLPTWGSPAAPPLLRNVWGSPDNDRGLGNGTFNPDLGRITGSAVAPSQAGQAPAPIGPPSSTRTTHHDRTQPQPPIGSRASRYGATGSELASKWVAAVADNDKKISATKLAERNDRERQMAERGMKVEDMQPAIKETWRPVHVPGDGTRRTTGTAEAQSHHPSLWNSASSREELSKRVPSVDETTPPAIPGVIGSGNNIMLPQGSQNASSQTRPSRFFPAKDVRVEAPANVEPSRSNSPSPPPPTMEGHPAYEGDVMHPHVSLPKPQPIVKLPPSLSSPQPTYSRPNGGWNSAPHPRDLNSRHQPSSHHTPMRSADSTQENWQNRINNLLNGGKGSPPKSMGVDPASKNALDHIIPQDPATVSLPSAMSKMGAGNYRSPLSKPMAEECFEEQEMGSLPQIRLPHKAPDALWEPAEAPTKPMPKRFLVHASIMEPFYFAGEVGGSGNLMRILFPGMNEPRTVTVPFSATRGGRPSQSRGGSRSRGSGHGPRNGKRDKDTSSNAVERTPSHGSGNSSGRGGRGAYRSRGSEPWTRHSSNQTTTTA</sequence>
<dbReference type="OrthoDB" id="5416983at2759"/>
<accession>A0A8K0WUA1</accession>